<feature type="region of interest" description="Disordered" evidence="1">
    <location>
        <begin position="1"/>
        <end position="23"/>
    </location>
</feature>
<dbReference type="AlphaFoldDB" id="A0A699ZY45"/>
<dbReference type="EMBL" id="BLLF01002328">
    <property type="protein sequence ID" value="GFH23666.1"/>
    <property type="molecule type" value="Genomic_DNA"/>
</dbReference>
<feature type="compositionally biased region" description="Polar residues" evidence="1">
    <location>
        <begin position="7"/>
        <end position="17"/>
    </location>
</feature>
<feature type="non-terminal residue" evidence="2">
    <location>
        <position position="88"/>
    </location>
</feature>
<reference evidence="2 3" key="1">
    <citation type="submission" date="2020-02" db="EMBL/GenBank/DDBJ databases">
        <title>Draft genome sequence of Haematococcus lacustris strain NIES-144.</title>
        <authorList>
            <person name="Morimoto D."/>
            <person name="Nakagawa S."/>
            <person name="Yoshida T."/>
            <person name="Sawayama S."/>
        </authorList>
    </citation>
    <scope>NUCLEOTIDE SEQUENCE [LARGE SCALE GENOMIC DNA]</scope>
    <source>
        <strain evidence="2 3">NIES-144</strain>
    </source>
</reference>
<comment type="caution">
    <text evidence="2">The sequence shown here is derived from an EMBL/GenBank/DDBJ whole genome shotgun (WGS) entry which is preliminary data.</text>
</comment>
<proteinExistence type="predicted"/>
<evidence type="ECO:0000313" key="3">
    <source>
        <dbReference type="Proteomes" id="UP000485058"/>
    </source>
</evidence>
<feature type="non-terminal residue" evidence="2">
    <location>
        <position position="1"/>
    </location>
</feature>
<name>A0A699ZY45_HAELA</name>
<organism evidence="2 3">
    <name type="scientific">Haematococcus lacustris</name>
    <name type="common">Green alga</name>
    <name type="synonym">Haematococcus pluvialis</name>
    <dbReference type="NCBI Taxonomy" id="44745"/>
    <lineage>
        <taxon>Eukaryota</taxon>
        <taxon>Viridiplantae</taxon>
        <taxon>Chlorophyta</taxon>
        <taxon>core chlorophytes</taxon>
        <taxon>Chlorophyceae</taxon>
        <taxon>CS clade</taxon>
        <taxon>Chlamydomonadales</taxon>
        <taxon>Haematococcaceae</taxon>
        <taxon>Haematococcus</taxon>
    </lineage>
</organism>
<evidence type="ECO:0000256" key="1">
    <source>
        <dbReference type="SAM" id="MobiDB-lite"/>
    </source>
</evidence>
<feature type="region of interest" description="Disordered" evidence="1">
    <location>
        <begin position="56"/>
        <end position="88"/>
    </location>
</feature>
<keyword evidence="3" id="KW-1185">Reference proteome</keyword>
<accession>A0A699ZY45</accession>
<evidence type="ECO:0000313" key="2">
    <source>
        <dbReference type="EMBL" id="GFH23666.1"/>
    </source>
</evidence>
<protein>
    <submittedName>
        <fullName evidence="2">Uncharacterized protein</fullName>
    </submittedName>
</protein>
<gene>
    <name evidence="2" type="ORF">HaLaN_21313</name>
</gene>
<dbReference type="Proteomes" id="UP000485058">
    <property type="component" value="Unassembled WGS sequence"/>
</dbReference>
<sequence>RHPRHSSLPQRHQNTQPAHYPHAGGKVCGRVLCHCIRLGGGKGGAIHPHRRHHWGRRVQPGQPQCDPVDWGQAAGSAQAPPGGLLQAA</sequence>
<feature type="compositionally biased region" description="Low complexity" evidence="1">
    <location>
        <begin position="71"/>
        <end position="88"/>
    </location>
</feature>